<organism evidence="1 2">
    <name type="scientific">Aliibacillus thermotolerans</name>
    <dbReference type="NCBI Taxonomy" id="1834418"/>
    <lineage>
        <taxon>Bacteria</taxon>
        <taxon>Bacillati</taxon>
        <taxon>Bacillota</taxon>
        <taxon>Bacilli</taxon>
        <taxon>Bacillales</taxon>
        <taxon>Bacillaceae</taxon>
        <taxon>Aliibacillus</taxon>
    </lineage>
</organism>
<dbReference type="RefSeq" id="WP_270896116.1">
    <property type="nucleotide sequence ID" value="NZ_JBHSPF010000015.1"/>
</dbReference>
<keyword evidence="2" id="KW-1185">Reference proteome</keyword>
<evidence type="ECO:0000313" key="1">
    <source>
        <dbReference type="EMBL" id="MFC5627961.1"/>
    </source>
</evidence>
<evidence type="ECO:0000313" key="2">
    <source>
        <dbReference type="Proteomes" id="UP001596143"/>
    </source>
</evidence>
<protein>
    <submittedName>
        <fullName evidence="1">Uncharacterized protein</fullName>
    </submittedName>
</protein>
<reference evidence="2" key="1">
    <citation type="journal article" date="2019" name="Int. J. Syst. Evol. Microbiol.">
        <title>The Global Catalogue of Microorganisms (GCM) 10K type strain sequencing project: providing services to taxonomists for standard genome sequencing and annotation.</title>
        <authorList>
            <consortium name="The Broad Institute Genomics Platform"/>
            <consortium name="The Broad Institute Genome Sequencing Center for Infectious Disease"/>
            <person name="Wu L."/>
            <person name="Ma J."/>
        </authorList>
    </citation>
    <scope>NUCLEOTIDE SEQUENCE [LARGE SCALE GENOMIC DNA]</scope>
    <source>
        <strain evidence="2">CGMCC 1.15790</strain>
    </source>
</reference>
<dbReference type="EMBL" id="JBHSPF010000015">
    <property type="protein sequence ID" value="MFC5627961.1"/>
    <property type="molecule type" value="Genomic_DNA"/>
</dbReference>
<proteinExistence type="predicted"/>
<sequence>MAYAPGHWAADRIFKKIGNKHKKWYEKVQKSPFFHYDHQEYCVLIINSRFTSSLKGRLFIVCDKEGNIVSDENILQAVCEQEFALIYLGMIVEELAEDMLRDKPAQFHQLENTFHTLAALEINDTYTEAVHESVKEMVTFLKEKHDIESQLSQVSKRLIDVYKELNAKNHQTLSPSFMTELEEDLSLHRQLKADFHFSLVQYSEPRRIVAKNMEYFRSATDLNLKKAENEILQQLKLEGETIERIQRFQPSKTASITEACAYYFRETFKEHAMRDTKALLQYNLVTTE</sequence>
<gene>
    <name evidence="1" type="ORF">ACFPTR_03520</name>
</gene>
<name>A0ABW0U6K5_9BACI</name>
<comment type="caution">
    <text evidence="1">The sequence shown here is derived from an EMBL/GenBank/DDBJ whole genome shotgun (WGS) entry which is preliminary data.</text>
</comment>
<accession>A0ABW0U6K5</accession>
<dbReference type="Proteomes" id="UP001596143">
    <property type="component" value="Unassembled WGS sequence"/>
</dbReference>